<dbReference type="Gene3D" id="3.10.450.40">
    <property type="match status" value="2"/>
</dbReference>
<dbReference type="SUPFAM" id="SSF49998">
    <property type="entry name" value="Amine oxidase catalytic domain"/>
    <property type="match status" value="1"/>
</dbReference>
<dbReference type="InterPro" id="IPR036460">
    <property type="entry name" value="Cu_amine_oxidase_C_sf"/>
</dbReference>
<comment type="caution">
    <text evidence="14">The sequence shown here is derived from an EMBL/GenBank/DDBJ whole genome shotgun (WGS) entry which is preliminary data.</text>
</comment>
<evidence type="ECO:0000313" key="15">
    <source>
        <dbReference type="Proteomes" id="UP000198323"/>
    </source>
</evidence>
<comment type="cofactor">
    <cofactor evidence="8">
        <name>Cu cation</name>
        <dbReference type="ChEBI" id="CHEBI:23378"/>
    </cofactor>
    <text evidence="8">Contains 1 topaquinone per subunit.</text>
</comment>
<dbReference type="AlphaFoldDB" id="A0A226N9S6"/>
<evidence type="ECO:0000256" key="6">
    <source>
        <dbReference type="PIRSR" id="PIRSR600269-50"/>
    </source>
</evidence>
<keyword evidence="3 6" id="KW-0801">TPQ</keyword>
<dbReference type="PROSITE" id="PS01165">
    <property type="entry name" value="COPPER_AMINE_OXID_2"/>
    <property type="match status" value="1"/>
</dbReference>
<evidence type="ECO:0000256" key="10">
    <source>
        <dbReference type="SAM" id="SignalP"/>
    </source>
</evidence>
<dbReference type="GO" id="GO:0005886">
    <property type="term" value="C:plasma membrane"/>
    <property type="evidence" value="ECO:0007669"/>
    <property type="project" value="TreeGrafter"/>
</dbReference>
<keyword evidence="4 8" id="KW-0560">Oxidoreductase</keyword>
<feature type="signal peptide" evidence="10">
    <location>
        <begin position="1"/>
        <end position="22"/>
    </location>
</feature>
<evidence type="ECO:0000259" key="11">
    <source>
        <dbReference type="Pfam" id="PF01179"/>
    </source>
</evidence>
<dbReference type="GO" id="GO:0005507">
    <property type="term" value="F:copper ion binding"/>
    <property type="evidence" value="ECO:0007669"/>
    <property type="project" value="InterPro"/>
</dbReference>
<dbReference type="FunFam" id="2.70.98.20:FF:000002">
    <property type="entry name" value="Amine oxidase"/>
    <property type="match status" value="1"/>
</dbReference>
<dbReference type="GO" id="GO:0052597">
    <property type="term" value="F:diamine oxidase activity"/>
    <property type="evidence" value="ECO:0007669"/>
    <property type="project" value="TreeGrafter"/>
</dbReference>
<dbReference type="InterPro" id="IPR000269">
    <property type="entry name" value="Cu_amine_oxidase"/>
</dbReference>
<dbReference type="InterPro" id="IPR049948">
    <property type="entry name" value="Cu_Am_ox_TPQ-bd"/>
</dbReference>
<dbReference type="SUPFAM" id="SSF54416">
    <property type="entry name" value="Amine oxidase N-terminal region"/>
    <property type="match status" value="2"/>
</dbReference>
<proteinExistence type="inferred from homology"/>
<protein>
    <recommendedName>
        <fullName evidence="8">Amine oxidase</fullName>
        <ecNumber evidence="8">1.4.3.-</ecNumber>
    </recommendedName>
</protein>
<dbReference type="OrthoDB" id="5379943at2759"/>
<dbReference type="InterPro" id="IPR049947">
    <property type="entry name" value="Cu_Am_Ox_Cu-bd"/>
</dbReference>
<dbReference type="PRINTS" id="PR00766">
    <property type="entry name" value="CUDAOXIDASE"/>
</dbReference>
<dbReference type="PROSITE" id="PS01164">
    <property type="entry name" value="COPPER_AMINE_OXID_1"/>
    <property type="match status" value="1"/>
</dbReference>
<feature type="domain" description="Copper amine oxidase N3-terminal" evidence="13">
    <location>
        <begin position="143"/>
        <end position="243"/>
    </location>
</feature>
<dbReference type="PANTHER" id="PTHR10638">
    <property type="entry name" value="COPPER AMINE OXIDASE"/>
    <property type="match status" value="1"/>
</dbReference>
<dbReference type="EC" id="1.4.3.-" evidence="8"/>
<dbReference type="Proteomes" id="UP000198323">
    <property type="component" value="Unassembled WGS sequence"/>
</dbReference>
<evidence type="ECO:0000256" key="3">
    <source>
        <dbReference type="ARBA" id="ARBA00022772"/>
    </source>
</evidence>
<feature type="chain" id="PRO_5011968630" description="Amine oxidase" evidence="10">
    <location>
        <begin position="23"/>
        <end position="746"/>
    </location>
</feature>
<feature type="active site" description="Schiff-base intermediate with substrate; via topaquinone" evidence="6">
    <location>
        <position position="452"/>
    </location>
</feature>
<dbReference type="GO" id="GO:0009308">
    <property type="term" value="P:amine metabolic process"/>
    <property type="evidence" value="ECO:0007669"/>
    <property type="project" value="UniProtKB-UniRule"/>
</dbReference>
<feature type="domain" description="Copper amine oxidase N2-terminal" evidence="12">
    <location>
        <begin position="42"/>
        <end position="126"/>
    </location>
</feature>
<evidence type="ECO:0000259" key="12">
    <source>
        <dbReference type="Pfam" id="PF02727"/>
    </source>
</evidence>
<dbReference type="STRING" id="9009.A0A226N9S6"/>
<feature type="modified residue" description="2',4',5'-topaquinone" evidence="7">
    <location>
        <position position="452"/>
    </location>
</feature>
<feature type="region of interest" description="Disordered" evidence="9">
    <location>
        <begin position="712"/>
        <end position="746"/>
    </location>
</feature>
<evidence type="ECO:0000256" key="7">
    <source>
        <dbReference type="PIRSR" id="PIRSR600269-51"/>
    </source>
</evidence>
<dbReference type="PANTHER" id="PTHR10638:SF3">
    <property type="entry name" value="AMILORIDE-SENSITIVE AMINE OXIDASE [COPPER-CONTAINING]"/>
    <property type="match status" value="1"/>
</dbReference>
<organism evidence="14 15">
    <name type="scientific">Callipepla squamata</name>
    <name type="common">Scaled quail</name>
    <dbReference type="NCBI Taxonomy" id="9009"/>
    <lineage>
        <taxon>Eukaryota</taxon>
        <taxon>Metazoa</taxon>
        <taxon>Chordata</taxon>
        <taxon>Craniata</taxon>
        <taxon>Vertebrata</taxon>
        <taxon>Euteleostomi</taxon>
        <taxon>Archelosauria</taxon>
        <taxon>Archosauria</taxon>
        <taxon>Dinosauria</taxon>
        <taxon>Saurischia</taxon>
        <taxon>Theropoda</taxon>
        <taxon>Coelurosauria</taxon>
        <taxon>Aves</taxon>
        <taxon>Neognathae</taxon>
        <taxon>Galloanserae</taxon>
        <taxon>Galliformes</taxon>
        <taxon>Odontophoridae</taxon>
        <taxon>Callipepla</taxon>
    </lineage>
</organism>
<evidence type="ECO:0000256" key="4">
    <source>
        <dbReference type="ARBA" id="ARBA00023002"/>
    </source>
</evidence>
<feature type="compositionally biased region" description="Pro residues" evidence="9">
    <location>
        <begin position="725"/>
        <end position="737"/>
    </location>
</feature>
<dbReference type="InterPro" id="IPR015802">
    <property type="entry name" value="Cu_amine_oxidase_N3"/>
</dbReference>
<keyword evidence="5 8" id="KW-0186">Copper</keyword>
<dbReference type="Pfam" id="PF01179">
    <property type="entry name" value="Cu_amine_oxid"/>
    <property type="match status" value="1"/>
</dbReference>
<evidence type="ECO:0000256" key="1">
    <source>
        <dbReference type="ARBA" id="ARBA00007983"/>
    </source>
</evidence>
<dbReference type="Pfam" id="PF02728">
    <property type="entry name" value="Cu_amine_oxidN3"/>
    <property type="match status" value="1"/>
</dbReference>
<dbReference type="FunFam" id="3.10.450.40:FF:000022">
    <property type="entry name" value="Amine oxidase"/>
    <property type="match status" value="1"/>
</dbReference>
<dbReference type="EMBL" id="MCFN01000127">
    <property type="protein sequence ID" value="OXB64237.1"/>
    <property type="molecule type" value="Genomic_DNA"/>
</dbReference>
<evidence type="ECO:0000256" key="2">
    <source>
        <dbReference type="ARBA" id="ARBA00022723"/>
    </source>
</evidence>
<evidence type="ECO:0000256" key="8">
    <source>
        <dbReference type="RuleBase" id="RU000672"/>
    </source>
</evidence>
<evidence type="ECO:0000259" key="13">
    <source>
        <dbReference type="Pfam" id="PF02728"/>
    </source>
</evidence>
<dbReference type="InterPro" id="IPR016182">
    <property type="entry name" value="Cu_amine_oxidase_N-reg"/>
</dbReference>
<feature type="domain" description="Copper amine oxidase catalytic" evidence="11">
    <location>
        <begin position="292"/>
        <end position="699"/>
    </location>
</feature>
<gene>
    <name evidence="14" type="ORF">ASZ78_003685</name>
</gene>
<keyword evidence="10" id="KW-0732">Signal</keyword>
<feature type="active site" description="Proton acceptor" evidence="6">
    <location>
        <position position="364"/>
    </location>
</feature>
<sequence>MMHSLRASCAVAALFLAVLTHGGPTATPSDHASIFADLTAAELRAVRDFLRGRPELGLTERSGDTLEHNTLFLVELLPPNKRAALRHLDGGGPAPQRRARAVVFFGAQAEPNVTEFSVGPLPRPRSYRPLRFQGGRAVPFSARPVTQREYELLHRALAAATEPLYPLLRDTTGFWFHNCTRRCLTFSDIAPRGLQPGERRTWFVLQRFVEGHYLHPVGMELLLDHRDLDPRRWAVRSVWYNGRYFSGPQELAALYERGAVAVARLPDLADPLFSSYVPRGPTPAGSDAHGAKVCEPRGRRYRLHGNRLQYGGWSVAFRLRSSAGLQLFDVRFGGERVAYELSVQDAIAFYGGDTPAAMQTKYVDAGWGMGSVTFELAPGIDCPATAAFVDVHHMYDSAGPRRFPRALCVFELPTAVPLRRHFDSDFRGGFHFYAGLEGTALVLRTTSTVYNYDYIWDVLLYPNGVLEAKVHATGFIHATFHTARGRRYGSRVHSHVLGNVHTHLVHYKVDLDVAGTANSFETMDVSFENISNPWSPGARVVQPRLRRERIRTERRAALPMGAALPRYLLFSNTRRRNRWGHARSYRIQHQSHAGSVLPRGWKEEKGVSWSRYHLAVTRHRDSEACSSSIYNQNDPWEPAVNFESFIRNNESIEDQDLVAWVTVGFLHVPHSEDVPNTATPGNSVGFFLRPFNFFDEDPSVSLRSAVIVRPRGPSPAQPEVQRWTPDPPGPCAAPPPFSYNGTNWAV</sequence>
<dbReference type="GO" id="GO:0046677">
    <property type="term" value="P:response to antibiotic"/>
    <property type="evidence" value="ECO:0007669"/>
    <property type="project" value="TreeGrafter"/>
</dbReference>
<dbReference type="InterPro" id="IPR015798">
    <property type="entry name" value="Cu_amine_oxidase_C"/>
</dbReference>
<evidence type="ECO:0000313" key="14">
    <source>
        <dbReference type="EMBL" id="OXB64237.1"/>
    </source>
</evidence>
<evidence type="ECO:0000256" key="5">
    <source>
        <dbReference type="ARBA" id="ARBA00023008"/>
    </source>
</evidence>
<dbReference type="InterPro" id="IPR015800">
    <property type="entry name" value="Cu_amine_oxidase_N2"/>
</dbReference>
<comment type="PTM">
    <text evidence="7 8">Topaquinone (TPQ) is generated by copper-dependent autoxidation of a specific tyrosyl residue.</text>
</comment>
<comment type="similarity">
    <text evidence="1 8">Belongs to the copper/topaquinone oxidase family.</text>
</comment>
<dbReference type="Pfam" id="PF02727">
    <property type="entry name" value="Cu_amine_oxidN2"/>
    <property type="match status" value="1"/>
</dbReference>
<dbReference type="GO" id="GO:0008131">
    <property type="term" value="F:primary methylamine oxidase activity"/>
    <property type="evidence" value="ECO:0007669"/>
    <property type="project" value="InterPro"/>
</dbReference>
<accession>A0A226N9S6</accession>
<dbReference type="Gene3D" id="2.70.98.20">
    <property type="entry name" value="Copper amine oxidase, catalytic domain"/>
    <property type="match status" value="1"/>
</dbReference>
<reference evidence="14 15" key="1">
    <citation type="submission" date="2016-07" db="EMBL/GenBank/DDBJ databases">
        <title>Disparate Historic Effective Population Sizes Predicted by Modern Levels of Genome Diversity for the Scaled Quail (Callipepla squamata) and the Northern Bobwhite (Colinus virginianus): Inferences from First and Second Generation Draft Genome Assemblies for Sympatric New World Quail.</title>
        <authorList>
            <person name="Oldeschulte D.L."/>
            <person name="Halley Y.A."/>
            <person name="Bhattarai E.K."/>
            <person name="Brashear W.A."/>
            <person name="Hill J."/>
            <person name="Metz R.P."/>
            <person name="Johnson C.D."/>
            <person name="Rollins D."/>
            <person name="Peterson M.J."/>
            <person name="Bickhart D.M."/>
            <person name="Decker J.E."/>
            <person name="Seabury C.M."/>
        </authorList>
    </citation>
    <scope>NUCLEOTIDE SEQUENCE [LARGE SCALE GENOMIC DNA]</scope>
    <source>
        <strain evidence="14 15">Texas</strain>
        <tissue evidence="14">Leg muscle</tissue>
    </source>
</reference>
<dbReference type="GO" id="GO:0048038">
    <property type="term" value="F:quinone binding"/>
    <property type="evidence" value="ECO:0007669"/>
    <property type="project" value="InterPro"/>
</dbReference>
<keyword evidence="2 8" id="KW-0479">Metal-binding</keyword>
<name>A0A226N9S6_CALSU</name>
<dbReference type="FunFam" id="3.10.450.40:FF:000007">
    <property type="entry name" value="Amine oxidase"/>
    <property type="match status" value="1"/>
</dbReference>
<keyword evidence="15" id="KW-1185">Reference proteome</keyword>
<evidence type="ECO:0000256" key="9">
    <source>
        <dbReference type="SAM" id="MobiDB-lite"/>
    </source>
</evidence>